<dbReference type="PANTHER" id="PTHR35788:SF1">
    <property type="entry name" value="EXPORTED PROTEIN"/>
    <property type="match status" value="1"/>
</dbReference>
<keyword evidence="1" id="KW-0732">Signal</keyword>
<feature type="domain" description="G5" evidence="3">
    <location>
        <begin position="368"/>
        <end position="446"/>
    </location>
</feature>
<dbReference type="Pfam" id="PF12229">
    <property type="entry name" value="PG_binding_4"/>
    <property type="match status" value="1"/>
</dbReference>
<dbReference type="Pfam" id="PF07501">
    <property type="entry name" value="G5"/>
    <property type="match status" value="1"/>
</dbReference>
<sequence>MRRITIILVITVLIIAGVFLNFSGASFAISEKIINGVYVGPVDLSGLSREQAGEKLTALADKLAGSNIALRYGDHAWTVDAGSLGVRLDTEKTLQKALTVGHTGSILHQWRERRRVKRDGINIKPDVTIDRSRLEKGITELAGEIIMEPVNAGFQIMPDDSVKIVPGRMGTKVNFVVLHKNIAQALTGGDMQNAEVELPLLSVPPQRTTEDIAAMGINGLVARYATQFDSGQAGRTYNIKVAAAALDGLLIAPGEEFSFNRVVGPRSSEAGYKNANVIVNNELVQGLGGGVCQVSSTLYNAVLLANLKVTDRSNHSLPIGYVPIGRDATVVYDAIDFRFVNNRDYYVYIKSQVTGNTLSIKIYGNKEITPRVEVASWVTETIEPEVIYEKDPHLARGEQVVKQQGSKGYKAKAVRYIWQNDEKIAEALPASYYWPVNRIIAVGTAEVKPSVVIPSDAELNPDTLQQPVQGTPAGQAGDDAGAGPGEVGSDQPFSPEAGDGFGGGTGAETAQSESPGTGGVNGGEDNHENNPPVQGAPNGGGNAARGAENTAGAPENEQAVPPGVGRQQSVQTGNR</sequence>
<dbReference type="InterPro" id="IPR022029">
    <property type="entry name" value="YoaR-like_PG-bd"/>
</dbReference>
<evidence type="ECO:0000259" key="3">
    <source>
        <dbReference type="PROSITE" id="PS51109"/>
    </source>
</evidence>
<dbReference type="Pfam" id="PF04294">
    <property type="entry name" value="VanW"/>
    <property type="match status" value="1"/>
</dbReference>
<dbReference type="SMART" id="SM01208">
    <property type="entry name" value="G5"/>
    <property type="match status" value="1"/>
</dbReference>
<accession>A0A1I6DC18</accession>
<dbReference type="InterPro" id="IPR011098">
    <property type="entry name" value="G5_dom"/>
</dbReference>
<dbReference type="OrthoDB" id="9797191at2"/>
<dbReference type="InterPro" id="IPR007391">
    <property type="entry name" value="Vancomycin_resist_VanW"/>
</dbReference>
<name>A0A1I6DC18_9FIRM</name>
<dbReference type="Gene3D" id="2.20.230.10">
    <property type="entry name" value="Resuscitation-promoting factor rpfb"/>
    <property type="match status" value="1"/>
</dbReference>
<dbReference type="RefSeq" id="WP_092482669.1">
    <property type="nucleotide sequence ID" value="NZ_FOYM01000008.1"/>
</dbReference>
<evidence type="ECO:0000313" key="4">
    <source>
        <dbReference type="EMBL" id="SFR02948.1"/>
    </source>
</evidence>
<dbReference type="STRING" id="39060.SAMN05660706_108102"/>
<dbReference type="PANTHER" id="PTHR35788">
    <property type="entry name" value="EXPORTED PROTEIN-RELATED"/>
    <property type="match status" value="1"/>
</dbReference>
<dbReference type="InterPro" id="IPR052913">
    <property type="entry name" value="Glycopeptide_resist_protein"/>
</dbReference>
<dbReference type="EMBL" id="FOYM01000008">
    <property type="protein sequence ID" value="SFR02948.1"/>
    <property type="molecule type" value="Genomic_DNA"/>
</dbReference>
<feature type="compositionally biased region" description="Low complexity" evidence="2">
    <location>
        <begin position="469"/>
        <end position="479"/>
    </location>
</feature>
<dbReference type="AlphaFoldDB" id="A0A1I6DC18"/>
<organism evidence="4 5">
    <name type="scientific">Desulfoscipio geothermicus DSM 3669</name>
    <dbReference type="NCBI Taxonomy" id="1121426"/>
    <lineage>
        <taxon>Bacteria</taxon>
        <taxon>Bacillati</taxon>
        <taxon>Bacillota</taxon>
        <taxon>Clostridia</taxon>
        <taxon>Eubacteriales</taxon>
        <taxon>Desulfallaceae</taxon>
        <taxon>Desulfoscipio</taxon>
    </lineage>
</organism>
<feature type="region of interest" description="Disordered" evidence="2">
    <location>
        <begin position="458"/>
        <end position="575"/>
    </location>
</feature>
<feature type="compositionally biased region" description="Low complexity" evidence="2">
    <location>
        <begin position="544"/>
        <end position="554"/>
    </location>
</feature>
<evidence type="ECO:0000256" key="2">
    <source>
        <dbReference type="SAM" id="MobiDB-lite"/>
    </source>
</evidence>
<keyword evidence="5" id="KW-1185">Reference proteome</keyword>
<feature type="compositionally biased region" description="Polar residues" evidence="2">
    <location>
        <begin position="566"/>
        <end position="575"/>
    </location>
</feature>
<protein>
    <submittedName>
        <fullName evidence="4">G5 domain-containing protein</fullName>
    </submittedName>
</protein>
<dbReference type="PROSITE" id="PS51109">
    <property type="entry name" value="G5"/>
    <property type="match status" value="1"/>
</dbReference>
<evidence type="ECO:0000256" key="1">
    <source>
        <dbReference type="ARBA" id="ARBA00022729"/>
    </source>
</evidence>
<gene>
    <name evidence="4" type="ORF">SAMN05660706_108102</name>
</gene>
<dbReference type="Proteomes" id="UP000199584">
    <property type="component" value="Unassembled WGS sequence"/>
</dbReference>
<reference evidence="5" key="1">
    <citation type="submission" date="2016-10" db="EMBL/GenBank/DDBJ databases">
        <authorList>
            <person name="Varghese N."/>
            <person name="Submissions S."/>
        </authorList>
    </citation>
    <scope>NUCLEOTIDE SEQUENCE [LARGE SCALE GENOMIC DNA]</scope>
    <source>
        <strain evidence="5">DSM 3669</strain>
    </source>
</reference>
<evidence type="ECO:0000313" key="5">
    <source>
        <dbReference type="Proteomes" id="UP000199584"/>
    </source>
</evidence>
<proteinExistence type="predicted"/>